<dbReference type="EMBL" id="CAJNOG010000302">
    <property type="protein sequence ID" value="CAF1158120.1"/>
    <property type="molecule type" value="Genomic_DNA"/>
</dbReference>
<comment type="caution">
    <text evidence="3">The sequence shown here is derived from an EMBL/GenBank/DDBJ whole genome shotgun (WGS) entry which is preliminary data.</text>
</comment>
<dbReference type="PROSITE" id="PS51125">
    <property type="entry name" value="NHL"/>
    <property type="match status" value="1"/>
</dbReference>
<reference evidence="3" key="1">
    <citation type="submission" date="2021-02" db="EMBL/GenBank/DDBJ databases">
        <authorList>
            <person name="Nowell W R."/>
        </authorList>
    </citation>
    <scope>NUCLEOTIDE SEQUENCE</scope>
</reference>
<keyword evidence="1" id="KW-0677">Repeat</keyword>
<dbReference type="Pfam" id="PF01436">
    <property type="entry name" value="NHL"/>
    <property type="match status" value="3"/>
</dbReference>
<evidence type="ECO:0000256" key="2">
    <source>
        <dbReference type="PROSITE-ProRule" id="PRU00504"/>
    </source>
</evidence>
<dbReference type="InterPro" id="IPR011042">
    <property type="entry name" value="6-blade_b-propeller_TolB-like"/>
</dbReference>
<dbReference type="InterPro" id="IPR050952">
    <property type="entry name" value="TRIM-NHL_E3_ligases"/>
</dbReference>
<evidence type="ECO:0008006" key="5">
    <source>
        <dbReference type="Google" id="ProtNLM"/>
    </source>
</evidence>
<organism evidence="3 4">
    <name type="scientific">Adineta steineri</name>
    <dbReference type="NCBI Taxonomy" id="433720"/>
    <lineage>
        <taxon>Eukaryota</taxon>
        <taxon>Metazoa</taxon>
        <taxon>Spiralia</taxon>
        <taxon>Gnathifera</taxon>
        <taxon>Rotifera</taxon>
        <taxon>Eurotatoria</taxon>
        <taxon>Bdelloidea</taxon>
        <taxon>Adinetida</taxon>
        <taxon>Adinetidae</taxon>
        <taxon>Adineta</taxon>
    </lineage>
</organism>
<evidence type="ECO:0000313" key="4">
    <source>
        <dbReference type="Proteomes" id="UP000663845"/>
    </source>
</evidence>
<dbReference type="Gene3D" id="2.120.10.30">
    <property type="entry name" value="TolB, C-terminal domain"/>
    <property type="match status" value="2"/>
</dbReference>
<dbReference type="Proteomes" id="UP000663845">
    <property type="component" value="Unassembled WGS sequence"/>
</dbReference>
<dbReference type="SUPFAM" id="SSF63825">
    <property type="entry name" value="YWTD domain"/>
    <property type="match status" value="1"/>
</dbReference>
<sequence>MTDTEESTMELTMTTEDDTIIGEQLQFSMNITNDTVWIQNGSTVAGGNGRGSQLNRLSSPHGITINDNAHVIYIADSGNDRVVKWKYGAKSGEVVVGGNQLNELNFPVDVLFDRKNNSLIICDQGNRRVVRVSLRNPAYQQIIISNIHCYGLAMDNSESLYVCDCEKHEIKQWRKGEIDGTVVAGGNGIGDENDQLNFPTYIFIDEHYSLYISNSNNSHILKWLKGATRGMLIAGRLGQGDYDTQFLHPRKLILDRMGNLYIADSGNHRIMRWLKNQKFGSIVVGGNGNGQQSNQLHDPVGITFDQQGNLYVSDSANHRVQKFNIGVN</sequence>
<evidence type="ECO:0000313" key="3">
    <source>
        <dbReference type="EMBL" id="CAF1158120.1"/>
    </source>
</evidence>
<dbReference type="CDD" id="cd05819">
    <property type="entry name" value="NHL"/>
    <property type="match status" value="1"/>
</dbReference>
<dbReference type="PANTHER" id="PTHR24104:SF25">
    <property type="entry name" value="PROTEIN LIN-41"/>
    <property type="match status" value="1"/>
</dbReference>
<dbReference type="PANTHER" id="PTHR24104">
    <property type="entry name" value="E3 UBIQUITIN-PROTEIN LIGASE NHLRC1-RELATED"/>
    <property type="match status" value="1"/>
</dbReference>
<protein>
    <recommendedName>
        <fullName evidence="5">NHL repeat containing protein</fullName>
    </recommendedName>
</protein>
<dbReference type="GO" id="GO:0008270">
    <property type="term" value="F:zinc ion binding"/>
    <property type="evidence" value="ECO:0007669"/>
    <property type="project" value="UniProtKB-KW"/>
</dbReference>
<name>A0A814T8J7_9BILA</name>
<proteinExistence type="predicted"/>
<dbReference type="AlphaFoldDB" id="A0A814T8J7"/>
<dbReference type="InterPro" id="IPR001258">
    <property type="entry name" value="NHL_repeat"/>
</dbReference>
<accession>A0A814T8J7</accession>
<evidence type="ECO:0000256" key="1">
    <source>
        <dbReference type="ARBA" id="ARBA00022737"/>
    </source>
</evidence>
<gene>
    <name evidence="3" type="ORF">JYZ213_LOCUS24488</name>
</gene>
<feature type="repeat" description="NHL" evidence="2">
    <location>
        <begin position="295"/>
        <end position="326"/>
    </location>
</feature>